<feature type="compositionally biased region" description="Low complexity" evidence="1">
    <location>
        <begin position="1104"/>
        <end position="1116"/>
    </location>
</feature>
<dbReference type="EMBL" id="HG675762">
    <property type="protein sequence ID" value="CDJ43366.1"/>
    <property type="molecule type" value="Genomic_DNA"/>
</dbReference>
<gene>
    <name evidence="2" type="ORF">ETH_00008345</name>
</gene>
<feature type="region of interest" description="Disordered" evidence="1">
    <location>
        <begin position="1043"/>
        <end position="1088"/>
    </location>
</feature>
<dbReference type="Gene3D" id="2.120.10.80">
    <property type="entry name" value="Kelch-type beta propeller"/>
    <property type="match status" value="1"/>
</dbReference>
<organism evidence="2 3">
    <name type="scientific">Eimeria tenella</name>
    <name type="common">Coccidian parasite</name>
    <dbReference type="NCBI Taxonomy" id="5802"/>
    <lineage>
        <taxon>Eukaryota</taxon>
        <taxon>Sar</taxon>
        <taxon>Alveolata</taxon>
        <taxon>Apicomplexa</taxon>
        <taxon>Conoidasida</taxon>
        <taxon>Coccidia</taxon>
        <taxon>Eucoccidiorida</taxon>
        <taxon>Eimeriorina</taxon>
        <taxon>Eimeriidae</taxon>
        <taxon>Eimeria</taxon>
    </lineage>
</organism>
<keyword evidence="3" id="KW-1185">Reference proteome</keyword>
<dbReference type="SUPFAM" id="SSF117281">
    <property type="entry name" value="Kelch motif"/>
    <property type="match status" value="1"/>
</dbReference>
<feature type="compositionally biased region" description="Basic and acidic residues" evidence="1">
    <location>
        <begin position="1078"/>
        <end position="1087"/>
    </location>
</feature>
<feature type="region of interest" description="Disordered" evidence="1">
    <location>
        <begin position="561"/>
        <end position="595"/>
    </location>
</feature>
<feature type="region of interest" description="Disordered" evidence="1">
    <location>
        <begin position="1101"/>
        <end position="1125"/>
    </location>
</feature>
<sequence>MQQHQRAGTPTPTADGGRSPAHLDSHRMASSCLYSNKVAAMSCAESDGSIHSCAEMNDDRSHGCSRHEQCDILQHERAGPSTAIQEKPTCGDTKQKLEGDDNNDTERQQSRICVLKPRAGCDSVSETGGPGLTKLRDRQTENRVLPKWTFANCTAIDVFPMSYDFEPLSVHSDTNGLWVLVYSKAGALRIIRCSPKPGSRQSDLTVSAKELVDHWETKAVLHINGWPKLPKRPQGEIGFVRVGDESLLLVGEAESLDSKQATRLVAHSVGHRDETHCNNTAAEVEFEHLTKWPVGQGTAAPRPRSYYSVTPDEQSQSFLLFAGAAAAGCQKGEEVSGSLEEFLPSSWDIFDDLWSFSKLSRQWHRLFIVASTEEDGLVVNECPTFQWPPARAGHSAAVWGGYMWVFGGYTKRIKGAGCSENGVAVDDLWCWDIEGNSWRQIRPLGKAPAPRYRHASSFVSGLFLIYGGAAADGPVAPEETLYAANVADLRAAVWTRVTILDALPPTQFFLGSAVCYSNRDKMDNELFFIYGKSDAFLISENVLERIDNGCRARPCEGAPVGAHTQERGTSNQGTYRRQRLDTADKPCPPREFRLSSVPPVEVGARSSILRASTEDPITQGDESLRNSGLEGEPRICNPIGLQILVTPMVRSAQPALTAAGAGTAVRVREPRKDLFTANQKAHWKPCLSLRSSVAPVVFRPRCRVQRCPDQDKGQLQGPCAALAQKPHRQMAGGYPPKASTAALQQANPAVYPPQREIQGSTMLRNQAYTTETWAASERMLQQSLRAINQQKRQVTERYAGNSLIAKRSAHLETPMPLLQHLSFRSPAPHDEASRSARSIMGDSVMHDGLTFGTGSVTRASFSGRRWRPLALSSACAARRSFSGMPLPVPIENYAQLPPVETKASLVQSEASCIAFTEQTGPSEPRPAAVTGAQSLGINSVKGENSRLVVGPTVPPGAGYTAVAVAAAPTTTTTVTAATAAPAAPADEASKHKLYPLGTLSSSQIAEEASLPVHSHYAVQQSGPRRVDGLTALMFWATSTSSAYRRSSTENATAGGSSRENSNGSVSQFTSQGNSSSKTKADGNRDSEATCTQCSIDGDFACQGPRRSSLPPLSTTSRLRHSPQSQEQRLAAMFYSSQLSAASAPAQRCSAERASLPPLPYSVSMKPPAAADAPKSMVARRVAAHAFVAEPTGPTGDGGLSFPRPARKMKASSSTKMRRSGTNSKPKAKTGAEGSGKEKRRDAHSAGAMRRQSSSNSRQQLRATAAPVRRARKRAPSQRLAAASTAGRGASLMPTRKVSREGNGHTQVGYCLTKIKPALQGPRRFSTIPRMPSSLAQLEDSLLRRMVGWPPEAIAAVLMQKVNMSLEPMHRRRLSSVKHKSTQKM</sequence>
<dbReference type="VEuPathDB" id="ToxoDB:ETH_00008345"/>
<accession>U6KZH5</accession>
<feature type="region of interest" description="Disordered" evidence="1">
    <location>
        <begin position="1"/>
        <end position="24"/>
    </location>
</feature>
<feature type="compositionally biased region" description="Polar residues" evidence="1">
    <location>
        <begin position="1"/>
        <end position="12"/>
    </location>
</feature>
<feature type="compositionally biased region" description="Polar residues" evidence="1">
    <location>
        <begin position="1210"/>
        <end position="1224"/>
    </location>
</feature>
<feature type="compositionally biased region" description="Basic and acidic residues" evidence="1">
    <location>
        <begin position="578"/>
        <end position="593"/>
    </location>
</feature>
<feature type="compositionally biased region" description="Polar residues" evidence="1">
    <location>
        <begin position="1049"/>
        <end position="1077"/>
    </location>
</feature>
<dbReference type="RefSeq" id="XP_013234116.1">
    <property type="nucleotide sequence ID" value="XM_013378662.1"/>
</dbReference>
<dbReference type="GeneID" id="25250871"/>
<evidence type="ECO:0000256" key="1">
    <source>
        <dbReference type="SAM" id="MobiDB-lite"/>
    </source>
</evidence>
<proteinExistence type="predicted"/>
<protein>
    <recommendedName>
        <fullName evidence="4">Kelch motif domain-containing protein</fullName>
    </recommendedName>
</protein>
<feature type="region of interest" description="Disordered" evidence="1">
    <location>
        <begin position="1188"/>
        <end position="1302"/>
    </location>
</feature>
<evidence type="ECO:0008006" key="4">
    <source>
        <dbReference type="Google" id="ProtNLM"/>
    </source>
</evidence>
<feature type="region of interest" description="Disordered" evidence="1">
    <location>
        <begin position="77"/>
        <end position="109"/>
    </location>
</feature>
<reference evidence="2" key="1">
    <citation type="submission" date="2013-10" db="EMBL/GenBank/DDBJ databases">
        <title>Genomic analysis of the causative agents of coccidiosis in chickens.</title>
        <authorList>
            <person name="Reid A.J."/>
            <person name="Blake D."/>
            <person name="Billington K."/>
            <person name="Browne H."/>
            <person name="Dunn M."/>
            <person name="Hung S."/>
            <person name="Kawahara F."/>
            <person name="Miranda-Saavedra D."/>
            <person name="Mourier T."/>
            <person name="Nagra H."/>
            <person name="Otto T.D."/>
            <person name="Rawlings N."/>
            <person name="Sanchez A."/>
            <person name="Sanders M."/>
            <person name="Subramaniam C."/>
            <person name="Tay Y."/>
            <person name="Dear P."/>
            <person name="Doerig C."/>
            <person name="Gruber A."/>
            <person name="Parkinson J."/>
            <person name="Shirley M."/>
            <person name="Wan K.L."/>
            <person name="Berriman M."/>
            <person name="Tomley F."/>
            <person name="Pain A."/>
        </authorList>
    </citation>
    <scope>NUCLEOTIDE SEQUENCE [LARGE SCALE GENOMIC DNA]</scope>
    <source>
        <strain evidence="2">Houghton</strain>
    </source>
</reference>
<evidence type="ECO:0000313" key="3">
    <source>
        <dbReference type="Proteomes" id="UP000030747"/>
    </source>
</evidence>
<dbReference type="Pfam" id="PF24681">
    <property type="entry name" value="Kelch_KLHDC2_KLHL20_DRC7"/>
    <property type="match status" value="1"/>
</dbReference>
<dbReference type="VEuPathDB" id="ToxoDB:ETH2_1033700"/>
<feature type="compositionally biased region" description="Basic and acidic residues" evidence="1">
    <location>
        <begin position="1234"/>
        <end position="1243"/>
    </location>
</feature>
<dbReference type="PANTHER" id="PTHR23244">
    <property type="entry name" value="KELCH REPEAT DOMAIN"/>
    <property type="match status" value="1"/>
</dbReference>
<name>U6KZH5_EIMTE</name>
<dbReference type="Proteomes" id="UP000030747">
    <property type="component" value="Unassembled WGS sequence"/>
</dbReference>
<evidence type="ECO:0000313" key="2">
    <source>
        <dbReference type="EMBL" id="CDJ43366.1"/>
    </source>
</evidence>
<dbReference type="PANTHER" id="PTHR23244:SF471">
    <property type="entry name" value="GUANINE NUCLEOTIDE-BINDING PROTEIN SUBUNIT BETA 1-RELATED"/>
    <property type="match status" value="1"/>
</dbReference>
<feature type="compositionally biased region" description="Low complexity" evidence="1">
    <location>
        <begin position="1249"/>
        <end position="1267"/>
    </location>
</feature>
<dbReference type="InterPro" id="IPR015915">
    <property type="entry name" value="Kelch-typ_b-propeller"/>
</dbReference>
<feature type="compositionally biased region" description="Basic and acidic residues" evidence="1">
    <location>
        <begin position="93"/>
        <end position="109"/>
    </location>
</feature>
<dbReference type="OrthoDB" id="10251809at2759"/>
<reference evidence="2" key="2">
    <citation type="submission" date="2013-10" db="EMBL/GenBank/DDBJ databases">
        <authorList>
            <person name="Aslett M."/>
        </authorList>
    </citation>
    <scope>NUCLEOTIDE SEQUENCE [LARGE SCALE GENOMIC DNA]</scope>
    <source>
        <strain evidence="2">Houghton</strain>
    </source>
</reference>